<name>A0A438E3E7_VITVI</name>
<organism evidence="1 2">
    <name type="scientific">Vitis vinifera</name>
    <name type="common">Grape</name>
    <dbReference type="NCBI Taxonomy" id="29760"/>
    <lineage>
        <taxon>Eukaryota</taxon>
        <taxon>Viridiplantae</taxon>
        <taxon>Streptophyta</taxon>
        <taxon>Embryophyta</taxon>
        <taxon>Tracheophyta</taxon>
        <taxon>Spermatophyta</taxon>
        <taxon>Magnoliopsida</taxon>
        <taxon>eudicotyledons</taxon>
        <taxon>Gunneridae</taxon>
        <taxon>Pentapetalae</taxon>
        <taxon>rosids</taxon>
        <taxon>Vitales</taxon>
        <taxon>Vitaceae</taxon>
        <taxon>Viteae</taxon>
        <taxon>Vitis</taxon>
    </lineage>
</organism>
<evidence type="ECO:0000313" key="1">
    <source>
        <dbReference type="EMBL" id="RVW42222.1"/>
    </source>
</evidence>
<accession>A0A438E3E7</accession>
<proteinExistence type="predicted"/>
<reference evidence="1 2" key="1">
    <citation type="journal article" date="2018" name="PLoS Genet.">
        <title>Population sequencing reveals clonal diversity and ancestral inbreeding in the grapevine cultivar Chardonnay.</title>
        <authorList>
            <person name="Roach M.J."/>
            <person name="Johnson D.L."/>
            <person name="Bohlmann J."/>
            <person name="van Vuuren H.J."/>
            <person name="Jones S.J."/>
            <person name="Pretorius I.S."/>
            <person name="Schmidt S.A."/>
            <person name="Borneman A.R."/>
        </authorList>
    </citation>
    <scope>NUCLEOTIDE SEQUENCE [LARGE SCALE GENOMIC DNA]</scope>
    <source>
        <strain evidence="2">cv. Chardonnay</strain>
        <tissue evidence="1">Leaf</tissue>
    </source>
</reference>
<dbReference type="Proteomes" id="UP000288805">
    <property type="component" value="Unassembled WGS sequence"/>
</dbReference>
<gene>
    <name evidence="1" type="ORF">CK203_096539</name>
</gene>
<dbReference type="EMBL" id="QGNW01001408">
    <property type="protein sequence ID" value="RVW42222.1"/>
    <property type="molecule type" value="Genomic_DNA"/>
</dbReference>
<dbReference type="AlphaFoldDB" id="A0A438E3E7"/>
<protein>
    <submittedName>
        <fullName evidence="1">Uncharacterized protein</fullName>
    </submittedName>
</protein>
<evidence type="ECO:0000313" key="2">
    <source>
        <dbReference type="Proteomes" id="UP000288805"/>
    </source>
</evidence>
<sequence length="110" mass="12643">MLIRLGVAKRRKLASQTRWNTWIADTVEGVVARLDRIWPGFLNSIHRIYSKHNIVILVDDEQVSFYFQMKTTESLGIFGNELVLFRDAKRGFDDRATIAARSTMVLGESL</sequence>
<comment type="caution">
    <text evidence="1">The sequence shown here is derived from an EMBL/GenBank/DDBJ whole genome shotgun (WGS) entry which is preliminary data.</text>
</comment>